<dbReference type="EMBL" id="MTPW01000001">
    <property type="protein sequence ID" value="PQJ32987.1"/>
    <property type="molecule type" value="Genomic_DNA"/>
</dbReference>
<protein>
    <submittedName>
        <fullName evidence="1">Uncharacterized protein</fullName>
    </submittedName>
</protein>
<comment type="caution">
    <text evidence="1">The sequence shown here is derived from an EMBL/GenBank/DDBJ whole genome shotgun (WGS) entry which is preliminary data.</text>
</comment>
<reference evidence="1 2" key="1">
    <citation type="submission" date="2017-01" db="EMBL/GenBank/DDBJ databases">
        <title>Trade-off between light-utilization and light-protection in marine flavobacteria.</title>
        <authorList>
            <person name="Kumagai Y."/>
            <person name="Yoshizawa S."/>
            <person name="Kogure K."/>
            <person name="Iwasaki W."/>
        </authorList>
    </citation>
    <scope>NUCLEOTIDE SEQUENCE [LARGE SCALE GENOMIC DNA]</scope>
    <source>
        <strain evidence="1 2">KCTC 32109</strain>
    </source>
</reference>
<proteinExistence type="predicted"/>
<evidence type="ECO:0000313" key="2">
    <source>
        <dbReference type="Proteomes" id="UP000239747"/>
    </source>
</evidence>
<dbReference type="RefSeq" id="WP_105072046.1">
    <property type="nucleotide sequence ID" value="NZ_MTPW01000001.1"/>
</dbReference>
<accession>A0A2S7UEB9</accession>
<sequence>MLALKSDEIRGKKIIALEFYFMGNFKESGESYKIKGAEFLPILSGVTDSDNIFIENIIEDEIGVQTIRSKGWYRIDLAQLDLYIPYEEYFCIGLKPLSNSISIPWFKVKEENPIYFEMKYRFSNQEYYWVISKLENNSKKYDDYIFPFKLILED</sequence>
<evidence type="ECO:0000313" key="1">
    <source>
        <dbReference type="EMBL" id="PQJ32987.1"/>
    </source>
</evidence>
<keyword evidence="2" id="KW-1185">Reference proteome</keyword>
<dbReference type="Proteomes" id="UP000239747">
    <property type="component" value="Unassembled WGS sequence"/>
</dbReference>
<name>A0A2S7UEB9_9FLAO</name>
<gene>
    <name evidence="1" type="ORF">BST92_14120</name>
</gene>
<organism evidence="1 2">
    <name type="scientific">Nonlabens arenilitoris</name>
    <dbReference type="NCBI Taxonomy" id="1217969"/>
    <lineage>
        <taxon>Bacteria</taxon>
        <taxon>Pseudomonadati</taxon>
        <taxon>Bacteroidota</taxon>
        <taxon>Flavobacteriia</taxon>
        <taxon>Flavobacteriales</taxon>
        <taxon>Flavobacteriaceae</taxon>
        <taxon>Nonlabens</taxon>
    </lineage>
</organism>
<dbReference type="AlphaFoldDB" id="A0A2S7UEB9"/>